<dbReference type="InterPro" id="IPR052700">
    <property type="entry name" value="Carb_kinase_PfkB-like"/>
</dbReference>
<protein>
    <submittedName>
        <fullName evidence="5">Sugar kinase, ribokinase</fullName>
    </submittedName>
</protein>
<keyword evidence="2" id="KW-0808">Transferase</keyword>
<evidence type="ECO:0000256" key="3">
    <source>
        <dbReference type="ARBA" id="ARBA00022777"/>
    </source>
</evidence>
<dbReference type="SUPFAM" id="SSF53613">
    <property type="entry name" value="Ribokinase-like"/>
    <property type="match status" value="1"/>
</dbReference>
<evidence type="ECO:0000259" key="4">
    <source>
        <dbReference type="Pfam" id="PF00294"/>
    </source>
</evidence>
<feature type="domain" description="Carbohydrate kinase PfkB" evidence="4">
    <location>
        <begin position="3"/>
        <end position="310"/>
    </location>
</feature>
<accession>R4KCZ6</accession>
<dbReference type="PATRIC" id="fig|86416.3.peg.4864"/>
<dbReference type="Proteomes" id="UP000013523">
    <property type="component" value="Chromosome"/>
</dbReference>
<name>R4KCZ6_CLOPA</name>
<comment type="similarity">
    <text evidence="1">Belongs to the carbohydrate kinase PfkB family.</text>
</comment>
<dbReference type="InterPro" id="IPR029056">
    <property type="entry name" value="Ribokinase-like"/>
</dbReference>
<gene>
    <name evidence="5" type="ORF">Clopa_4877</name>
</gene>
<dbReference type="Pfam" id="PF00294">
    <property type="entry name" value="PfkB"/>
    <property type="match status" value="1"/>
</dbReference>
<dbReference type="GO" id="GO:0016301">
    <property type="term" value="F:kinase activity"/>
    <property type="evidence" value="ECO:0007669"/>
    <property type="project" value="UniProtKB-KW"/>
</dbReference>
<proteinExistence type="inferred from homology"/>
<keyword evidence="3 5" id="KW-0418">Kinase</keyword>
<organism evidence="5 6">
    <name type="scientific">Clostridium pasteurianum BC1</name>
    <dbReference type="NCBI Taxonomy" id="86416"/>
    <lineage>
        <taxon>Bacteria</taxon>
        <taxon>Bacillati</taxon>
        <taxon>Bacillota</taxon>
        <taxon>Clostridia</taxon>
        <taxon>Eubacteriales</taxon>
        <taxon>Clostridiaceae</taxon>
        <taxon>Clostridium</taxon>
    </lineage>
</organism>
<dbReference type="CDD" id="cd01166">
    <property type="entry name" value="KdgK"/>
    <property type="match status" value="1"/>
</dbReference>
<dbReference type="OrthoDB" id="9813569at2"/>
<dbReference type="PANTHER" id="PTHR43320">
    <property type="entry name" value="SUGAR KINASE"/>
    <property type="match status" value="1"/>
</dbReference>
<dbReference type="EMBL" id="CP003261">
    <property type="protein sequence ID" value="AGK99551.1"/>
    <property type="molecule type" value="Genomic_DNA"/>
</dbReference>
<evidence type="ECO:0000313" key="6">
    <source>
        <dbReference type="Proteomes" id="UP000013523"/>
    </source>
</evidence>
<dbReference type="STRING" id="86416.Clopa_4877"/>
<dbReference type="AlphaFoldDB" id="R4KCZ6"/>
<dbReference type="InterPro" id="IPR011611">
    <property type="entry name" value="PfkB_dom"/>
</dbReference>
<dbReference type="Gene3D" id="3.40.1190.20">
    <property type="match status" value="1"/>
</dbReference>
<dbReference type="eggNOG" id="COG0524">
    <property type="taxonomic scope" value="Bacteria"/>
</dbReference>
<keyword evidence="6" id="KW-1185">Reference proteome</keyword>
<dbReference type="KEGG" id="cpas:Clopa_4877"/>
<dbReference type="HOGENOM" id="CLU_027634_0_1_9"/>
<evidence type="ECO:0000256" key="1">
    <source>
        <dbReference type="ARBA" id="ARBA00010688"/>
    </source>
</evidence>
<sequence length="339" mass="38036">MAKKVVTMGELLLRLTTPGHSRFAQAKSFDAIYGGAEANIAVFLANMGMESYFLTKLPDNEIGDSALNFVRNYGVKTDYIARGGDRIGIYFLEKGTSVRPSRVVYDRKYSAICDIDVNDIDFEEVFKDAEWFHLSGITPALGEKCILLVEKAVEYAKKKGVHISVDLNYRAKLWSYDKFESVISRFINDIDVCFGWLSSEEEGGKHEIADFAKQGVDLEKFKKTFSNMKKRFNIKYMVTTLRENYSADNNALSALIYNGEELYQSNKYDFTIQDRVGTGDAFAAGLIYKLANGVDYKDALEFGVASGVFKHTIEGDFNICTEDEIMALVKGNTSGSVQR</sequence>
<evidence type="ECO:0000313" key="5">
    <source>
        <dbReference type="EMBL" id="AGK99551.1"/>
    </source>
</evidence>
<reference evidence="5 6" key="1">
    <citation type="submission" date="2012-01" db="EMBL/GenBank/DDBJ databases">
        <title>Complete sequence of chromosome of Clostridium pasteurianum BC1.</title>
        <authorList>
            <consortium name="US DOE Joint Genome Institute"/>
            <person name="Lucas S."/>
            <person name="Han J."/>
            <person name="Lapidus A."/>
            <person name="Cheng J.-F."/>
            <person name="Goodwin L."/>
            <person name="Pitluck S."/>
            <person name="Peters L."/>
            <person name="Mikhailova N."/>
            <person name="Teshima H."/>
            <person name="Detter J.C."/>
            <person name="Han C."/>
            <person name="Tapia R."/>
            <person name="Land M."/>
            <person name="Hauser L."/>
            <person name="Kyrpides N."/>
            <person name="Ivanova N."/>
            <person name="Pagani I."/>
            <person name="Dunn J."/>
            <person name="Taghavi S."/>
            <person name="Francis A."/>
            <person name="van der Lelie D."/>
            <person name="Woyke T."/>
        </authorList>
    </citation>
    <scope>NUCLEOTIDE SEQUENCE [LARGE SCALE GENOMIC DNA]</scope>
    <source>
        <strain evidence="5 6">BC1</strain>
    </source>
</reference>
<dbReference type="PANTHER" id="PTHR43320:SF2">
    <property type="entry name" value="2-DEHYDRO-3-DEOXYGLUCONOKINASE_2-DEHYDRO-3-DEOXYGALACTONOKINASE"/>
    <property type="match status" value="1"/>
</dbReference>
<evidence type="ECO:0000256" key="2">
    <source>
        <dbReference type="ARBA" id="ARBA00022679"/>
    </source>
</evidence>
<dbReference type="RefSeq" id="WP_015617817.1">
    <property type="nucleotide sequence ID" value="NC_021182.1"/>
</dbReference>